<reference evidence="3" key="2">
    <citation type="submission" date="2015-06" db="UniProtKB">
        <authorList>
            <consortium name="EnsemblProtists"/>
        </authorList>
    </citation>
    <scope>IDENTIFICATION</scope>
    <source>
        <strain evidence="3">Emoy2</strain>
    </source>
</reference>
<dbReference type="eggNOG" id="ENOG502SNAW">
    <property type="taxonomic scope" value="Eukaryota"/>
</dbReference>
<dbReference type="VEuPathDB" id="FungiDB:HpaG801661"/>
<feature type="region of interest" description="Disordered" evidence="2">
    <location>
        <begin position="148"/>
        <end position="171"/>
    </location>
</feature>
<keyword evidence="4" id="KW-1185">Reference proteome</keyword>
<name>M4B5W1_HYAAE</name>
<feature type="coiled-coil region" evidence="1">
    <location>
        <begin position="356"/>
        <end position="411"/>
    </location>
</feature>
<dbReference type="OMA" id="EMTKQSY"/>
<feature type="compositionally biased region" description="Basic and acidic residues" evidence="2">
    <location>
        <begin position="156"/>
        <end position="171"/>
    </location>
</feature>
<keyword evidence="1" id="KW-0175">Coiled coil</keyword>
<feature type="coiled-coil region" evidence="1">
    <location>
        <begin position="92"/>
        <end position="119"/>
    </location>
</feature>
<evidence type="ECO:0000313" key="4">
    <source>
        <dbReference type="Proteomes" id="UP000011713"/>
    </source>
</evidence>
<evidence type="ECO:0000256" key="2">
    <source>
        <dbReference type="SAM" id="MobiDB-lite"/>
    </source>
</evidence>
<dbReference type="EMBL" id="JH598461">
    <property type="status" value="NOT_ANNOTATED_CDS"/>
    <property type="molecule type" value="Genomic_DNA"/>
</dbReference>
<dbReference type="EnsemblProtists" id="HpaT801661">
    <property type="protein sequence ID" value="HpaP801661"/>
    <property type="gene ID" value="HpaG801661"/>
</dbReference>
<evidence type="ECO:0000313" key="3">
    <source>
        <dbReference type="EnsemblProtists" id="HpaP801661"/>
    </source>
</evidence>
<protein>
    <submittedName>
        <fullName evidence="3">Uncharacterized protein</fullName>
    </submittedName>
</protein>
<reference evidence="4" key="1">
    <citation type="journal article" date="2010" name="Science">
        <title>Signatures of adaptation to obligate biotrophy in the Hyaloperonospora arabidopsidis genome.</title>
        <authorList>
            <person name="Baxter L."/>
            <person name="Tripathy S."/>
            <person name="Ishaque N."/>
            <person name="Boot N."/>
            <person name="Cabral A."/>
            <person name="Kemen E."/>
            <person name="Thines M."/>
            <person name="Ah-Fong A."/>
            <person name="Anderson R."/>
            <person name="Badejoko W."/>
            <person name="Bittner-Eddy P."/>
            <person name="Boore J.L."/>
            <person name="Chibucos M.C."/>
            <person name="Coates M."/>
            <person name="Dehal P."/>
            <person name="Delehaunty K."/>
            <person name="Dong S."/>
            <person name="Downton P."/>
            <person name="Dumas B."/>
            <person name="Fabro G."/>
            <person name="Fronick C."/>
            <person name="Fuerstenberg S.I."/>
            <person name="Fulton L."/>
            <person name="Gaulin E."/>
            <person name="Govers F."/>
            <person name="Hughes L."/>
            <person name="Humphray S."/>
            <person name="Jiang R.H."/>
            <person name="Judelson H."/>
            <person name="Kamoun S."/>
            <person name="Kyung K."/>
            <person name="Meijer H."/>
            <person name="Minx P."/>
            <person name="Morris P."/>
            <person name="Nelson J."/>
            <person name="Phuntumart V."/>
            <person name="Qutob D."/>
            <person name="Rehmany A."/>
            <person name="Rougon-Cardoso A."/>
            <person name="Ryden P."/>
            <person name="Torto-Alalibo T."/>
            <person name="Studholme D."/>
            <person name="Wang Y."/>
            <person name="Win J."/>
            <person name="Wood J."/>
            <person name="Clifton S.W."/>
            <person name="Rogers J."/>
            <person name="Van den Ackerveken G."/>
            <person name="Jones J.D."/>
            <person name="McDowell J.M."/>
            <person name="Beynon J."/>
            <person name="Tyler B.M."/>
        </authorList>
    </citation>
    <scope>NUCLEOTIDE SEQUENCE [LARGE SCALE GENOMIC DNA]</scope>
    <source>
        <strain evidence="4">Emoy2</strain>
    </source>
</reference>
<accession>M4B5W1</accession>
<dbReference type="Proteomes" id="UP000011713">
    <property type="component" value="Unassembled WGS sequence"/>
</dbReference>
<sequence>MEMLPSSASSTSSLWIQRFYANFPTLQEQQAEIHRLYEETLDQQRRLDELEAQQTQRASSLQSDEERRRKVHQLQRQLQDQDVQMLEAAQTIEMLMRDVQVARAVARQAEKAQREAEADQMLRHVLQESDGEGSDSVAVQTVRLEAESVTDSELQSESRAKEVEHEEKGVTDAGERLRPVLQALKVKDQQVGSQVYSEDEMVQQLEMIKTRAADEIKRYEAMDVVRQQLVTVLQAQVQAFRSDKESMDNAIVLCQRSVDKRFQVLEQDRLKIEAENCRLRHELSSVLQYLKSVDVKLHEVEEKDGKESLKAHERLDARLAQACAYQDQLARRVTNAEQTIVLITSTTGGKQPVKGQSQATDEKKALLLKLEEERRQSAELERSTRMLQESVDSALKELREVEIELRAINSDVSSGDEPHDTLAGLAKQVISDFKRYDQPRSSTVTWIGNVSRQCRSKQNDVCMEAFMASMQVQHLTSLMHAHLSRLRALRNQQEICSTSANTRYAWITLASNGRNVVFLLLPDTCLAVTAASLLTTAGILSMATKLLLILTWRAVEQSKANMSSLCNDYRHYAAVPEGNDSSVVYLYSVMMLML</sequence>
<feature type="region of interest" description="Disordered" evidence="2">
    <location>
        <begin position="51"/>
        <end position="73"/>
    </location>
</feature>
<dbReference type="STRING" id="559515.M4B5W1"/>
<dbReference type="HOGENOM" id="CLU_566821_0_0_1"/>
<evidence type="ECO:0000256" key="1">
    <source>
        <dbReference type="SAM" id="Coils"/>
    </source>
</evidence>
<feature type="compositionally biased region" description="Polar residues" evidence="2">
    <location>
        <begin position="52"/>
        <end position="62"/>
    </location>
</feature>
<organism evidence="3 4">
    <name type="scientific">Hyaloperonospora arabidopsidis (strain Emoy2)</name>
    <name type="common">Downy mildew agent</name>
    <name type="synonym">Peronospora arabidopsidis</name>
    <dbReference type="NCBI Taxonomy" id="559515"/>
    <lineage>
        <taxon>Eukaryota</taxon>
        <taxon>Sar</taxon>
        <taxon>Stramenopiles</taxon>
        <taxon>Oomycota</taxon>
        <taxon>Peronosporomycetes</taxon>
        <taxon>Peronosporales</taxon>
        <taxon>Peronosporaceae</taxon>
        <taxon>Hyaloperonospora</taxon>
    </lineage>
</organism>
<proteinExistence type="predicted"/>
<dbReference type="InParanoid" id="M4B5W1"/>
<dbReference type="AlphaFoldDB" id="M4B5W1"/>